<organism evidence="2 3">
    <name type="scientific">Pannonibacter phragmitetus</name>
    <dbReference type="NCBI Taxonomy" id="121719"/>
    <lineage>
        <taxon>Bacteria</taxon>
        <taxon>Pseudomonadati</taxon>
        <taxon>Pseudomonadota</taxon>
        <taxon>Alphaproteobacteria</taxon>
        <taxon>Hyphomicrobiales</taxon>
        <taxon>Stappiaceae</taxon>
        <taxon>Pannonibacter</taxon>
    </lineage>
</organism>
<reference evidence="2 3" key="1">
    <citation type="submission" date="2015-10" db="EMBL/GenBank/DDBJ databases">
        <title>The world's first case of liver abscess caused by Pannonibacter phragmitetus.</title>
        <authorList>
            <person name="Ming D."/>
            <person name="Wang M."/>
            <person name="Zhou Y."/>
            <person name="Jiang T."/>
            <person name="Hu S."/>
        </authorList>
    </citation>
    <scope>NUCLEOTIDE SEQUENCE [LARGE SCALE GENOMIC DNA]</scope>
    <source>
        <strain evidence="2 3">31801</strain>
    </source>
</reference>
<name>A0A0U3EU10_9HYPH</name>
<keyword evidence="1" id="KW-0812">Transmembrane</keyword>
<evidence type="ECO:0000256" key="1">
    <source>
        <dbReference type="SAM" id="Phobius"/>
    </source>
</evidence>
<feature type="transmembrane region" description="Helical" evidence="1">
    <location>
        <begin position="134"/>
        <end position="155"/>
    </location>
</feature>
<sequence length="157" mass="17121">MADASFALSGLVLAGLHHLAVFALFAVLVMELAICLRQTLAAEDLKRLALLDLHYGALAVLVLLAGGLRVMYGGKGPDYYLENLFFWAKIGVFLAIGLISILPTLRILSWRRQRKADAAFVPSQAERRQVRRALGAELLLFPLLPLFAAAMAQGYGL</sequence>
<keyword evidence="1" id="KW-1133">Transmembrane helix</keyword>
<keyword evidence="1" id="KW-0472">Membrane</keyword>
<protein>
    <recommendedName>
        <fullName evidence="4">DUF2214 family protein</fullName>
    </recommendedName>
</protein>
<keyword evidence="3" id="KW-1185">Reference proteome</keyword>
<dbReference type="InterPro" id="IPR018706">
    <property type="entry name" value="DUF2214_membrane"/>
</dbReference>
<proteinExistence type="predicted"/>
<feature type="transmembrane region" description="Helical" evidence="1">
    <location>
        <begin position="84"/>
        <end position="105"/>
    </location>
</feature>
<feature type="transmembrane region" description="Helical" evidence="1">
    <location>
        <begin position="6"/>
        <end position="36"/>
    </location>
</feature>
<evidence type="ECO:0000313" key="2">
    <source>
        <dbReference type="EMBL" id="ALV29647.1"/>
    </source>
</evidence>
<gene>
    <name evidence="2" type="ORF">APZ00_23535</name>
</gene>
<evidence type="ECO:0000313" key="3">
    <source>
        <dbReference type="Proteomes" id="UP000064921"/>
    </source>
</evidence>
<evidence type="ECO:0008006" key="4">
    <source>
        <dbReference type="Google" id="ProtNLM"/>
    </source>
</evidence>
<dbReference type="Proteomes" id="UP000064921">
    <property type="component" value="Chromosome"/>
</dbReference>
<dbReference type="AlphaFoldDB" id="A0A0U3EU10"/>
<feature type="transmembrane region" description="Helical" evidence="1">
    <location>
        <begin position="48"/>
        <end position="72"/>
    </location>
</feature>
<dbReference type="KEGG" id="pphr:APZ00_23535"/>
<dbReference type="EMBL" id="CP013068">
    <property type="protein sequence ID" value="ALV29647.1"/>
    <property type="molecule type" value="Genomic_DNA"/>
</dbReference>
<dbReference type="Pfam" id="PF09980">
    <property type="entry name" value="DUF2214"/>
    <property type="match status" value="1"/>
</dbReference>
<dbReference type="RefSeq" id="WP_058900406.1">
    <property type="nucleotide sequence ID" value="NZ_CP013068.1"/>
</dbReference>
<accession>A0A0U3EU10</accession>